<sequence length="427" mass="46624">MVRRCAWWVGLTLGVAALAVGVALTVVWASLRPAAGEWAETFSVPVPGTARQVPLRLGVPSLIRLATQPPLARWLVAQVQAVPMGPNRLQLSWHDADRRLSVTCAPCTLVHPGLGSQPITVTRLGGDLRRHGEALQGQVWLGDEPRQIRVAWQGDLSQAGLRIRSQTQHQSMADLYAALAPSLPEVARATVEGEWGLQLSLDLPRGRTEWLPDIRGFSVTGLGTEALLDLPGAGLPLQHPLVRAVIAAEDQRFEQHTGLDLSELQQVLQQGDGAASRGASTLTQQLAKLVYTDGERSVLRKARELLYAADMERSLGKARILQLYLAHAPWGEGVVGAGAAAQHYFGRPAARLSTAQAVWLASMLNQPDTHARRWRQRGQVDLRRATWVAQQMRLPMQGLSPRRLKAVVAELQQLQSQAWLTGSSRPE</sequence>
<keyword evidence="5" id="KW-1185">Reference proteome</keyword>
<reference evidence="4 5" key="1">
    <citation type="submission" date="2017-05" db="EMBL/GenBank/DDBJ databases">
        <authorList>
            <person name="Song R."/>
            <person name="Chenine A.L."/>
            <person name="Ruprecht R.M."/>
        </authorList>
    </citation>
    <scope>NUCLEOTIDE SEQUENCE [LARGE SCALE GENOMIC DNA]</scope>
    <source>
        <strain evidence="4 5">DSM 26136</strain>
    </source>
</reference>
<evidence type="ECO:0000256" key="1">
    <source>
        <dbReference type="ARBA" id="ARBA00004752"/>
    </source>
</evidence>
<evidence type="ECO:0000313" key="4">
    <source>
        <dbReference type="EMBL" id="ARU03374.1"/>
    </source>
</evidence>
<dbReference type="InterPro" id="IPR001264">
    <property type="entry name" value="Glyco_trans_51"/>
</dbReference>
<dbReference type="InterPro" id="IPR023346">
    <property type="entry name" value="Lysozyme-like_dom_sf"/>
</dbReference>
<proteinExistence type="predicted"/>
<organism evidence="4 5">
    <name type="scientific">Comamonas serinivorans</name>
    <dbReference type="NCBI Taxonomy" id="1082851"/>
    <lineage>
        <taxon>Bacteria</taxon>
        <taxon>Pseudomonadati</taxon>
        <taxon>Pseudomonadota</taxon>
        <taxon>Betaproteobacteria</taxon>
        <taxon>Burkholderiales</taxon>
        <taxon>Comamonadaceae</taxon>
        <taxon>Comamonas</taxon>
    </lineage>
</organism>
<protein>
    <recommendedName>
        <fullName evidence="3">Glycosyl transferase family 51 domain-containing protein</fullName>
    </recommendedName>
</protein>
<dbReference type="PANTHER" id="PTHR32282">
    <property type="entry name" value="BINDING PROTEIN TRANSPEPTIDASE, PUTATIVE-RELATED"/>
    <property type="match status" value="1"/>
</dbReference>
<dbReference type="Proteomes" id="UP000196138">
    <property type="component" value="Chromosome"/>
</dbReference>
<evidence type="ECO:0000313" key="5">
    <source>
        <dbReference type="Proteomes" id="UP000196138"/>
    </source>
</evidence>
<gene>
    <name evidence="4" type="ORF">CCO03_00565</name>
</gene>
<dbReference type="EMBL" id="CP021455">
    <property type="protein sequence ID" value="ARU03374.1"/>
    <property type="molecule type" value="Genomic_DNA"/>
</dbReference>
<evidence type="ECO:0000256" key="2">
    <source>
        <dbReference type="ARBA" id="ARBA00022679"/>
    </source>
</evidence>
<accession>A0A1Y0EIE7</accession>
<dbReference type="InterPro" id="IPR050396">
    <property type="entry name" value="Glycosyltr_51/Transpeptidase"/>
</dbReference>
<dbReference type="Pfam" id="PF00912">
    <property type="entry name" value="Transgly"/>
    <property type="match status" value="1"/>
</dbReference>
<dbReference type="PANTHER" id="PTHR32282:SF33">
    <property type="entry name" value="PEPTIDOGLYCAN GLYCOSYLTRANSFERASE"/>
    <property type="match status" value="1"/>
</dbReference>
<dbReference type="Gene3D" id="1.10.3810.10">
    <property type="entry name" value="Biosynthetic peptidoglycan transglycosylase-like"/>
    <property type="match status" value="1"/>
</dbReference>
<evidence type="ECO:0000259" key="3">
    <source>
        <dbReference type="Pfam" id="PF00912"/>
    </source>
</evidence>
<dbReference type="SUPFAM" id="SSF53955">
    <property type="entry name" value="Lysozyme-like"/>
    <property type="match status" value="1"/>
</dbReference>
<feature type="domain" description="Glycosyl transferase family 51" evidence="3">
    <location>
        <begin position="240"/>
        <end position="392"/>
    </location>
</feature>
<name>A0A1Y0EIE7_9BURK</name>
<dbReference type="GO" id="GO:0008955">
    <property type="term" value="F:peptidoglycan glycosyltransferase activity"/>
    <property type="evidence" value="ECO:0007669"/>
    <property type="project" value="TreeGrafter"/>
</dbReference>
<keyword evidence="2" id="KW-0808">Transferase</keyword>
<comment type="pathway">
    <text evidence="1">Cell wall biogenesis; peptidoglycan biosynthesis.</text>
</comment>
<dbReference type="KEGG" id="cser:CCO03_00565"/>
<dbReference type="AlphaFoldDB" id="A0A1Y0EIE7"/>
<dbReference type="InterPro" id="IPR036950">
    <property type="entry name" value="PBP_transglycosylase"/>
</dbReference>